<dbReference type="Pfam" id="PF00512">
    <property type="entry name" value="HisKA"/>
    <property type="match status" value="1"/>
</dbReference>
<dbReference type="InterPro" id="IPR036097">
    <property type="entry name" value="HisK_dim/P_sf"/>
</dbReference>
<accession>A0A317TZN7</accession>
<proteinExistence type="inferred from homology"/>
<dbReference type="EMBL" id="RZGX01000001">
    <property type="protein sequence ID" value="RUR26355.1"/>
    <property type="molecule type" value="Genomic_DNA"/>
</dbReference>
<dbReference type="InterPro" id="IPR003661">
    <property type="entry name" value="HisK_dim/P_dom"/>
</dbReference>
<comment type="similarity">
    <text evidence="10">Belongs to the adenylyl cyclase class-4/guanylyl cyclase family.</text>
</comment>
<dbReference type="PANTHER" id="PTHR11920:SF335">
    <property type="entry name" value="GUANYLATE CYCLASE"/>
    <property type="match status" value="1"/>
</dbReference>
<evidence type="ECO:0000256" key="3">
    <source>
        <dbReference type="ARBA" id="ARBA00012438"/>
    </source>
</evidence>
<dbReference type="PROSITE" id="PS50125">
    <property type="entry name" value="GUANYLATE_CYCLASE_2"/>
    <property type="match status" value="1"/>
</dbReference>
<evidence type="ECO:0000256" key="10">
    <source>
        <dbReference type="RuleBase" id="RU000405"/>
    </source>
</evidence>
<dbReference type="Gene3D" id="3.40.50.2300">
    <property type="match status" value="1"/>
</dbReference>
<dbReference type="Pfam" id="PF00072">
    <property type="entry name" value="Response_reg"/>
    <property type="match status" value="1"/>
</dbReference>
<dbReference type="Gene3D" id="1.10.287.130">
    <property type="match status" value="1"/>
</dbReference>
<evidence type="ECO:0000256" key="7">
    <source>
        <dbReference type="ARBA" id="ARBA00023136"/>
    </source>
</evidence>
<dbReference type="EC" id="2.7.13.3" evidence="3"/>
<keyword evidence="4" id="KW-0812">Transmembrane</keyword>
<feature type="domain" description="Guanylate cyclase" evidence="12">
    <location>
        <begin position="368"/>
        <end position="495"/>
    </location>
</feature>
<reference evidence="14 16" key="2">
    <citation type="submission" date="2018-12" db="EMBL/GenBank/DDBJ databases">
        <title>Legionella sp,whole genome shotgun sequence.</title>
        <authorList>
            <person name="Wu H."/>
        </authorList>
    </citation>
    <scope>NUCLEOTIDE SEQUENCE [LARGE SCALE GENOMIC DNA]</scope>
    <source>
        <strain evidence="16">km489</strain>
        <strain evidence="14">Km489</strain>
    </source>
</reference>
<dbReference type="GO" id="GO:0004016">
    <property type="term" value="F:adenylate cyclase activity"/>
    <property type="evidence" value="ECO:0007669"/>
    <property type="project" value="TreeGrafter"/>
</dbReference>
<evidence type="ECO:0000256" key="5">
    <source>
        <dbReference type="ARBA" id="ARBA00022741"/>
    </source>
</evidence>
<dbReference type="AlphaFoldDB" id="A0A317TZN7"/>
<feature type="domain" description="Response regulatory" evidence="11">
    <location>
        <begin position="198"/>
        <end position="314"/>
    </location>
</feature>
<dbReference type="InterPro" id="IPR050401">
    <property type="entry name" value="Cyclic_nucleotide_synthase"/>
</dbReference>
<dbReference type="InterPro" id="IPR029787">
    <property type="entry name" value="Nucleotide_cyclase"/>
</dbReference>
<keyword evidence="5" id="KW-0547">Nucleotide-binding</keyword>
<dbReference type="OrthoDB" id="9806704at2"/>
<evidence type="ECO:0000313" key="16">
    <source>
        <dbReference type="Proteomes" id="UP000287374"/>
    </source>
</evidence>
<dbReference type="GO" id="GO:0005886">
    <property type="term" value="C:plasma membrane"/>
    <property type="evidence" value="ECO:0007669"/>
    <property type="project" value="TreeGrafter"/>
</dbReference>
<dbReference type="EMBL" id="QHJG01000022">
    <property type="protein sequence ID" value="PWY55041.1"/>
    <property type="molecule type" value="Genomic_DNA"/>
</dbReference>
<reference evidence="13 15" key="1">
    <citation type="submission" date="2018-05" db="EMBL/GenBank/DDBJ databases">
        <title>Legionella qingyii sp.nov., whole genome shotgun sequence.</title>
        <authorList>
            <person name="Wu H."/>
            <person name="Zhu Q."/>
            <person name="Hu C."/>
        </authorList>
    </citation>
    <scope>NUCLEOTIDE SEQUENCE [LARGE SCALE GENOMIC DNA]</scope>
    <source>
        <strain evidence="13 15">HEB18</strain>
    </source>
</reference>
<dbReference type="InterPro" id="IPR001054">
    <property type="entry name" value="A/G_cyclase"/>
</dbReference>
<evidence type="ECO:0000259" key="12">
    <source>
        <dbReference type="PROSITE" id="PS50125"/>
    </source>
</evidence>
<dbReference type="SUPFAM" id="SSF52172">
    <property type="entry name" value="CheY-like"/>
    <property type="match status" value="1"/>
</dbReference>
<keyword evidence="7" id="KW-0472">Membrane</keyword>
<evidence type="ECO:0000256" key="6">
    <source>
        <dbReference type="ARBA" id="ARBA00022989"/>
    </source>
</evidence>
<dbReference type="GO" id="GO:0000155">
    <property type="term" value="F:phosphorelay sensor kinase activity"/>
    <property type="evidence" value="ECO:0007669"/>
    <property type="project" value="InterPro"/>
</dbReference>
<comment type="caution">
    <text evidence="9">Lacks conserved residue(s) required for the propagation of feature annotation.</text>
</comment>
<dbReference type="CDD" id="cd07302">
    <property type="entry name" value="CHD"/>
    <property type="match status" value="1"/>
</dbReference>
<dbReference type="SUPFAM" id="SSF47384">
    <property type="entry name" value="Homodimeric domain of signal transducing histidine kinase"/>
    <property type="match status" value="1"/>
</dbReference>
<dbReference type="Proteomes" id="UP000287374">
    <property type="component" value="Unassembled WGS sequence"/>
</dbReference>
<evidence type="ECO:0000313" key="14">
    <source>
        <dbReference type="EMBL" id="RUR26355.1"/>
    </source>
</evidence>
<dbReference type="PROSITE" id="PS00452">
    <property type="entry name" value="GUANYLATE_CYCLASE_1"/>
    <property type="match status" value="1"/>
</dbReference>
<sequence>MNLNKKAKPNRNVTLTREREALFASLRSEFSTPLDVIVGYAEILLDELAFYHLDRYEDDLEKILQSGKLLQRRVDEVLSFGSIERKPKAFNLKTFSSDLQFNLLTPLNSVIGYCELLLDEEFSMEQEQFIYDIEKILLAAKLFIGYIDEINKLAQVQWKGSDLLAQFKKSNLVIRDVIISIPPLDKKIIFQPKAYRGSILVVEDNEMARDLVIRRLKHYGFNATPCGDASKVLDEIDRGNFDLILLSIITSGISGFDVLKRIRGHSLYYYLPVIVISPLKEIDAVVRCLEMGADDYLLKPFNPVIFKARIESSIEKKMLRDKEKLYLAQLKEAKKKSDDLLLSIVPSAIAERLKQGEQTIVERFSSVTAIFIDIVNFSKLADKLTPSELIEMLNIIFSAMDELTDQFGLEKIKTIGDCYMAVAGAPIKNRSHAECVADFACSVLEKIKMVNEQFLFPIHLRIGIHTGAVVGGVIGKKKFAYDLWGKTINIASRMESHGEPDRIHVSEETYQLLKALFVFEKRGTILVKGIGNMPTYFLVKRLVKS</sequence>
<evidence type="ECO:0000313" key="13">
    <source>
        <dbReference type="EMBL" id="PWY55041.1"/>
    </source>
</evidence>
<dbReference type="PROSITE" id="PS50110">
    <property type="entry name" value="RESPONSE_REGULATORY"/>
    <property type="match status" value="1"/>
</dbReference>
<keyword evidence="16" id="KW-1185">Reference proteome</keyword>
<dbReference type="SUPFAM" id="SSF55073">
    <property type="entry name" value="Nucleotide cyclase"/>
    <property type="match status" value="1"/>
</dbReference>
<keyword evidence="8 10" id="KW-0456">Lyase</keyword>
<dbReference type="Proteomes" id="UP000247152">
    <property type="component" value="Unassembled WGS sequence"/>
</dbReference>
<evidence type="ECO:0000256" key="8">
    <source>
        <dbReference type="ARBA" id="ARBA00023239"/>
    </source>
</evidence>
<keyword evidence="6" id="KW-1133">Transmembrane helix</keyword>
<name>A0A317TZN7_9GAMM</name>
<organism evidence="13 15">
    <name type="scientific">Legionella qingyii</name>
    <dbReference type="NCBI Taxonomy" id="2184757"/>
    <lineage>
        <taxon>Bacteria</taxon>
        <taxon>Pseudomonadati</taxon>
        <taxon>Pseudomonadota</taxon>
        <taxon>Gammaproteobacteria</taxon>
        <taxon>Legionellales</taxon>
        <taxon>Legionellaceae</taxon>
        <taxon>Legionella</taxon>
    </lineage>
</organism>
<comment type="subcellular location">
    <subcellularLocation>
        <location evidence="2">Membrane</location>
    </subcellularLocation>
</comment>
<comment type="caution">
    <text evidence="13">The sequence shown here is derived from an EMBL/GenBank/DDBJ whole genome shotgun (WGS) entry which is preliminary data.</text>
</comment>
<gene>
    <name evidence="13" type="ORF">DGG96_14120</name>
    <name evidence="14" type="ORF">ELY20_00040</name>
</gene>
<evidence type="ECO:0000256" key="4">
    <source>
        <dbReference type="ARBA" id="ARBA00022692"/>
    </source>
</evidence>
<dbReference type="InterPro" id="IPR001789">
    <property type="entry name" value="Sig_transdc_resp-reg_receiver"/>
</dbReference>
<evidence type="ECO:0000313" key="15">
    <source>
        <dbReference type="Proteomes" id="UP000247152"/>
    </source>
</evidence>
<dbReference type="SMART" id="SM00388">
    <property type="entry name" value="HisKA"/>
    <property type="match status" value="2"/>
</dbReference>
<dbReference type="GO" id="GO:0007168">
    <property type="term" value="P:receptor guanylyl cyclase signaling pathway"/>
    <property type="evidence" value="ECO:0007669"/>
    <property type="project" value="TreeGrafter"/>
</dbReference>
<evidence type="ECO:0000259" key="11">
    <source>
        <dbReference type="PROSITE" id="PS50110"/>
    </source>
</evidence>
<dbReference type="SMART" id="SM00448">
    <property type="entry name" value="REC"/>
    <property type="match status" value="1"/>
</dbReference>
<dbReference type="GO" id="GO:0000166">
    <property type="term" value="F:nucleotide binding"/>
    <property type="evidence" value="ECO:0007669"/>
    <property type="project" value="UniProtKB-KW"/>
</dbReference>
<dbReference type="CDD" id="cd17574">
    <property type="entry name" value="REC_OmpR"/>
    <property type="match status" value="1"/>
</dbReference>
<dbReference type="SMART" id="SM00044">
    <property type="entry name" value="CYCc"/>
    <property type="match status" value="1"/>
</dbReference>
<dbReference type="PANTHER" id="PTHR11920">
    <property type="entry name" value="GUANYLYL CYCLASE"/>
    <property type="match status" value="1"/>
</dbReference>
<dbReference type="CDD" id="cd00082">
    <property type="entry name" value="HisKA"/>
    <property type="match status" value="1"/>
</dbReference>
<dbReference type="Pfam" id="PF00211">
    <property type="entry name" value="Guanylate_cyc"/>
    <property type="match status" value="1"/>
</dbReference>
<dbReference type="InterPro" id="IPR011006">
    <property type="entry name" value="CheY-like_superfamily"/>
</dbReference>
<comment type="catalytic activity">
    <reaction evidence="1">
        <text>ATP + protein L-histidine = ADP + protein N-phospho-L-histidine.</text>
        <dbReference type="EC" id="2.7.13.3"/>
    </reaction>
</comment>
<evidence type="ECO:0000256" key="1">
    <source>
        <dbReference type="ARBA" id="ARBA00000085"/>
    </source>
</evidence>
<dbReference type="InterPro" id="IPR018297">
    <property type="entry name" value="A/G_cyclase_CS"/>
</dbReference>
<dbReference type="GO" id="GO:0004383">
    <property type="term" value="F:guanylate cyclase activity"/>
    <property type="evidence" value="ECO:0007669"/>
    <property type="project" value="TreeGrafter"/>
</dbReference>
<evidence type="ECO:0000256" key="2">
    <source>
        <dbReference type="ARBA" id="ARBA00004370"/>
    </source>
</evidence>
<dbReference type="GO" id="GO:0001653">
    <property type="term" value="F:peptide receptor activity"/>
    <property type="evidence" value="ECO:0007669"/>
    <property type="project" value="TreeGrafter"/>
</dbReference>
<dbReference type="Gene3D" id="3.30.70.1230">
    <property type="entry name" value="Nucleotide cyclase"/>
    <property type="match status" value="1"/>
</dbReference>
<evidence type="ECO:0000256" key="9">
    <source>
        <dbReference type="PROSITE-ProRule" id="PRU00169"/>
    </source>
</evidence>
<protein>
    <recommendedName>
        <fullName evidence="3">histidine kinase</fullName>
        <ecNumber evidence="3">2.7.13.3</ecNumber>
    </recommendedName>
</protein>
<dbReference type="RefSeq" id="WP_110143292.1">
    <property type="nucleotide sequence ID" value="NZ_QHJG01000022.1"/>
</dbReference>